<comment type="caution">
    <text evidence="2">The sequence shown here is derived from an EMBL/GenBank/DDBJ whole genome shotgun (WGS) entry which is preliminary data.</text>
</comment>
<evidence type="ECO:0000313" key="2">
    <source>
        <dbReference type="EMBL" id="MCX2742794.1"/>
    </source>
</evidence>
<dbReference type="InterPro" id="IPR036249">
    <property type="entry name" value="Thioredoxin-like_sf"/>
</dbReference>
<accession>A0ABT3RN44</accession>
<name>A0ABT3RN44_9BACT</name>
<feature type="domain" description="Thioredoxin" evidence="1">
    <location>
        <begin position="31"/>
        <end position="186"/>
    </location>
</feature>
<dbReference type="EMBL" id="JAPFQN010000002">
    <property type="protein sequence ID" value="MCX2742794.1"/>
    <property type="molecule type" value="Genomic_DNA"/>
</dbReference>
<sequence length="188" mass="21419">MTHLNSNWVLLTIFLFFNLSFTSYSQKNANDAPLQKAPDFTLKDLSGKEVSMNEYKEKFLVIHIATTWCPFCNAEAPYLQALYEKYQSENVEVLIIDVKEPESLVKSKLQNKYNFTFPVLLDSDGNVAASFAPENVLPDLARDEVMLASNLIVDPEGNIQFMSLLDSKNFDAKLISLQKRLNELLQEN</sequence>
<reference evidence="2 3" key="1">
    <citation type="submission" date="2022-11" db="EMBL/GenBank/DDBJ databases">
        <title>The characterization of three novel Bacteroidetes species and genomic analysis of their roles in tidal elemental geochemical cycles.</title>
        <authorList>
            <person name="Ma K."/>
        </authorList>
    </citation>
    <scope>NUCLEOTIDE SEQUENCE [LARGE SCALE GENOMIC DNA]</scope>
    <source>
        <strain evidence="2 3">M17</strain>
    </source>
</reference>
<dbReference type="InterPro" id="IPR050553">
    <property type="entry name" value="Thioredoxin_ResA/DsbE_sf"/>
</dbReference>
<evidence type="ECO:0000259" key="1">
    <source>
        <dbReference type="PROSITE" id="PS51352"/>
    </source>
</evidence>
<dbReference type="Gene3D" id="3.40.30.10">
    <property type="entry name" value="Glutaredoxin"/>
    <property type="match status" value="1"/>
</dbReference>
<evidence type="ECO:0000313" key="3">
    <source>
        <dbReference type="Proteomes" id="UP001209885"/>
    </source>
</evidence>
<dbReference type="PANTHER" id="PTHR42852">
    <property type="entry name" value="THIOL:DISULFIDE INTERCHANGE PROTEIN DSBE"/>
    <property type="match status" value="1"/>
</dbReference>
<dbReference type="PROSITE" id="PS51352">
    <property type="entry name" value="THIOREDOXIN_2"/>
    <property type="match status" value="1"/>
</dbReference>
<dbReference type="Pfam" id="PF00578">
    <property type="entry name" value="AhpC-TSA"/>
    <property type="match status" value="1"/>
</dbReference>
<dbReference type="InterPro" id="IPR000866">
    <property type="entry name" value="AhpC/TSA"/>
</dbReference>
<organism evidence="2 3">
    <name type="scientific">Mangrovivirga halotolerans</name>
    <dbReference type="NCBI Taxonomy" id="2993936"/>
    <lineage>
        <taxon>Bacteria</taxon>
        <taxon>Pseudomonadati</taxon>
        <taxon>Bacteroidota</taxon>
        <taxon>Cytophagia</taxon>
        <taxon>Cytophagales</taxon>
        <taxon>Mangrovivirgaceae</taxon>
        <taxon>Mangrovivirga</taxon>
    </lineage>
</organism>
<dbReference type="RefSeq" id="WP_266055116.1">
    <property type="nucleotide sequence ID" value="NZ_JAPFQN010000002.1"/>
</dbReference>
<dbReference type="CDD" id="cd02966">
    <property type="entry name" value="TlpA_like_family"/>
    <property type="match status" value="1"/>
</dbReference>
<dbReference type="InterPro" id="IPR013766">
    <property type="entry name" value="Thioredoxin_domain"/>
</dbReference>
<gene>
    <name evidence="2" type="ORF">OO013_02890</name>
</gene>
<dbReference type="PANTHER" id="PTHR42852:SF17">
    <property type="entry name" value="THIOREDOXIN-LIKE PROTEIN HI_1115"/>
    <property type="match status" value="1"/>
</dbReference>
<dbReference type="SUPFAM" id="SSF52833">
    <property type="entry name" value="Thioredoxin-like"/>
    <property type="match status" value="1"/>
</dbReference>
<protein>
    <submittedName>
        <fullName evidence="2">Peroxiredoxin family protein</fullName>
    </submittedName>
</protein>
<keyword evidence="3" id="KW-1185">Reference proteome</keyword>
<dbReference type="Proteomes" id="UP001209885">
    <property type="component" value="Unassembled WGS sequence"/>
</dbReference>
<proteinExistence type="predicted"/>